<proteinExistence type="predicted"/>
<accession>A0ABT2FZP8</accession>
<dbReference type="RefSeq" id="WP_259428772.1">
    <property type="nucleotide sequence ID" value="NZ_JANWTC010000016.1"/>
</dbReference>
<keyword evidence="5" id="KW-1185">Reference proteome</keyword>
<feature type="chain" id="PRO_5047529721" description="Or membrane protein" evidence="3">
    <location>
        <begin position="26"/>
        <end position="122"/>
    </location>
</feature>
<reference evidence="4 5" key="1">
    <citation type="submission" date="2022-08" db="EMBL/GenBank/DDBJ databases">
        <title>YIM 101645 draft genome.</title>
        <authorList>
            <person name="Chen X."/>
        </authorList>
    </citation>
    <scope>NUCLEOTIDE SEQUENCE [LARGE SCALE GENOMIC DNA]</scope>
    <source>
        <strain evidence="4 5">YIM 101645</strain>
    </source>
</reference>
<evidence type="ECO:0000313" key="5">
    <source>
        <dbReference type="Proteomes" id="UP001205965"/>
    </source>
</evidence>
<evidence type="ECO:0000256" key="3">
    <source>
        <dbReference type="SAM" id="SignalP"/>
    </source>
</evidence>
<sequence>MRSFRNAAVAGISAVAITLSSTAVASAQTTDAVTVAEHPAAPAPEGKSKSKGSSPSSDANEFLGLDGDQPADGTALFGSSKEGFGDQPSWAKLLYAGTVITGVGAVLGAIIAPIYNFFTHGL</sequence>
<keyword evidence="3" id="KW-0732">Signal</keyword>
<feature type="transmembrane region" description="Helical" evidence="2">
    <location>
        <begin position="93"/>
        <end position="118"/>
    </location>
</feature>
<comment type="caution">
    <text evidence="4">The sequence shown here is derived from an EMBL/GenBank/DDBJ whole genome shotgun (WGS) entry which is preliminary data.</text>
</comment>
<keyword evidence="2" id="KW-1133">Transmembrane helix</keyword>
<evidence type="ECO:0008006" key="6">
    <source>
        <dbReference type="Google" id="ProtNLM"/>
    </source>
</evidence>
<gene>
    <name evidence="4" type="ORF">NYP18_13770</name>
</gene>
<evidence type="ECO:0000256" key="2">
    <source>
        <dbReference type="SAM" id="Phobius"/>
    </source>
</evidence>
<keyword evidence="2" id="KW-0812">Transmembrane</keyword>
<evidence type="ECO:0000313" key="4">
    <source>
        <dbReference type="EMBL" id="MCS5480713.1"/>
    </source>
</evidence>
<dbReference type="EMBL" id="JANWTC010000016">
    <property type="protein sequence ID" value="MCS5480713.1"/>
    <property type="molecule type" value="Genomic_DNA"/>
</dbReference>
<protein>
    <recommendedName>
        <fullName evidence="6">Or membrane protein</fullName>
    </recommendedName>
</protein>
<name>A0ABT2FZP8_9CORY</name>
<keyword evidence="2" id="KW-0472">Membrane</keyword>
<feature type="region of interest" description="Disordered" evidence="1">
    <location>
        <begin position="35"/>
        <end position="80"/>
    </location>
</feature>
<feature type="signal peptide" evidence="3">
    <location>
        <begin position="1"/>
        <end position="25"/>
    </location>
</feature>
<organism evidence="4 5">
    <name type="scientific">Corynebacterium lemuris</name>
    <dbReference type="NCBI Taxonomy" id="1859292"/>
    <lineage>
        <taxon>Bacteria</taxon>
        <taxon>Bacillati</taxon>
        <taxon>Actinomycetota</taxon>
        <taxon>Actinomycetes</taxon>
        <taxon>Mycobacteriales</taxon>
        <taxon>Corynebacteriaceae</taxon>
        <taxon>Corynebacterium</taxon>
    </lineage>
</organism>
<evidence type="ECO:0000256" key="1">
    <source>
        <dbReference type="SAM" id="MobiDB-lite"/>
    </source>
</evidence>
<dbReference type="Proteomes" id="UP001205965">
    <property type="component" value="Unassembled WGS sequence"/>
</dbReference>